<sequence length="424" mass="48345">MKKPIYIYIYIYIYMDHWWRKKSKRKMENKSNLAKRWRLLSGEENWKGLLDPLDIDLRRYIIHYGEMAQATYDTFISEKVSKYAGSSRYAKKNLFSGVGIELGNPFKYRVTKYLYATSSIPLPEAFIVKSLSREAWSKESNWMGYVAVATDEGKMALGRRDIVIAWRGTIQALEWANDLEFVLVSGKKILGEEHDPKVHQGWYSIYTSYDPRSPFNKSSARDQVLGEITRLVEQYKNEDISITVAGHSLGAAIATLNAVDIVSNGINKLVDQPNKACPVTAIVFASPRVGDSNFKKVFSLQKDLRTLRVRNALDIVPNYPLLGYSDVGEELAIDNRKSKYLKVGDLMSWHNLEAYMHGIAGTQGSKGGFKLEVHRDIALVNKAMDGLNDKYDVPSSWWVEKNKGMVQQEDGAWKLMDHEQDDDS</sequence>
<dbReference type="PANTHER" id="PTHR31828">
    <property type="entry name" value="PHOSPHOLIPASE A1-IIGAMMA"/>
    <property type="match status" value="1"/>
</dbReference>
<comment type="function">
    <text evidence="5">Acylhydrolase that catalyzes the hydrolysis of phospholipids at the sn-1 position.</text>
</comment>
<keyword evidence="2 5" id="KW-0378">Hydrolase</keyword>
<dbReference type="InterPro" id="IPR002921">
    <property type="entry name" value="Fungal_lipase-type"/>
</dbReference>
<evidence type="ECO:0000256" key="3">
    <source>
        <dbReference type="ARBA" id="ARBA00022963"/>
    </source>
</evidence>
<dbReference type="Gene3D" id="3.40.50.1820">
    <property type="entry name" value="alpha/beta hydrolase"/>
    <property type="match status" value="1"/>
</dbReference>
<evidence type="ECO:0000313" key="8">
    <source>
        <dbReference type="Proteomes" id="UP000241394"/>
    </source>
</evidence>
<dbReference type="OrthoDB" id="438440at2759"/>
<dbReference type="AlphaFoldDB" id="A0A2R6Q6Z3"/>
<evidence type="ECO:0000256" key="4">
    <source>
        <dbReference type="ARBA" id="ARBA00023098"/>
    </source>
</evidence>
<keyword evidence="4 5" id="KW-0443">Lipid metabolism</keyword>
<reference evidence="7 8" key="1">
    <citation type="submission" date="2017-07" db="EMBL/GenBank/DDBJ databases">
        <title>An improved, manually edited Actinidia chinensis var. chinensis (kiwifruit) genome highlights the challenges associated with draft genomes and gene prediction in plants.</title>
        <authorList>
            <person name="Pilkington S."/>
            <person name="Crowhurst R."/>
            <person name="Hilario E."/>
            <person name="Nardozza S."/>
            <person name="Fraser L."/>
            <person name="Peng Y."/>
            <person name="Gunaseelan K."/>
            <person name="Simpson R."/>
            <person name="Tahir J."/>
            <person name="Deroles S."/>
            <person name="Templeton K."/>
            <person name="Luo Z."/>
            <person name="Davy M."/>
            <person name="Cheng C."/>
            <person name="Mcneilage M."/>
            <person name="Scaglione D."/>
            <person name="Liu Y."/>
            <person name="Zhang Q."/>
            <person name="Datson P."/>
            <person name="De Silva N."/>
            <person name="Gardiner S."/>
            <person name="Bassett H."/>
            <person name="Chagne D."/>
            <person name="Mccallum J."/>
            <person name="Dzierzon H."/>
            <person name="Deng C."/>
            <person name="Wang Y.-Y."/>
            <person name="Barron N."/>
            <person name="Manako K."/>
            <person name="Bowen J."/>
            <person name="Foster T."/>
            <person name="Erridge Z."/>
            <person name="Tiffin H."/>
            <person name="Waite C."/>
            <person name="Davies K."/>
            <person name="Grierson E."/>
            <person name="Laing W."/>
            <person name="Kirk R."/>
            <person name="Chen X."/>
            <person name="Wood M."/>
            <person name="Montefiori M."/>
            <person name="Brummell D."/>
            <person name="Schwinn K."/>
            <person name="Catanach A."/>
            <person name="Fullerton C."/>
            <person name="Li D."/>
            <person name="Meiyalaghan S."/>
            <person name="Nieuwenhuizen N."/>
            <person name="Read N."/>
            <person name="Prakash R."/>
            <person name="Hunter D."/>
            <person name="Zhang H."/>
            <person name="Mckenzie M."/>
            <person name="Knabel M."/>
            <person name="Harris A."/>
            <person name="Allan A."/>
            <person name="Chen A."/>
            <person name="Janssen B."/>
            <person name="Plunkett B."/>
            <person name="Dwamena C."/>
            <person name="Voogd C."/>
            <person name="Leif D."/>
            <person name="Lafferty D."/>
            <person name="Souleyre E."/>
            <person name="Varkonyi-Gasic E."/>
            <person name="Gambi F."/>
            <person name="Hanley J."/>
            <person name="Yao J.-L."/>
            <person name="Cheung J."/>
            <person name="David K."/>
            <person name="Warren B."/>
            <person name="Marsh K."/>
            <person name="Snowden K."/>
            <person name="Lin-Wang K."/>
            <person name="Brian L."/>
            <person name="Martinez-Sanchez M."/>
            <person name="Wang M."/>
            <person name="Ileperuma N."/>
            <person name="Macnee N."/>
            <person name="Campin R."/>
            <person name="Mcatee P."/>
            <person name="Drummond R."/>
            <person name="Espley R."/>
            <person name="Ireland H."/>
            <person name="Wu R."/>
            <person name="Atkinson R."/>
            <person name="Karunairetnam S."/>
            <person name="Bulley S."/>
            <person name="Chunkath S."/>
            <person name="Hanley Z."/>
            <person name="Storey R."/>
            <person name="Thrimawithana A."/>
            <person name="Thomson S."/>
            <person name="David C."/>
            <person name="Testolin R."/>
        </authorList>
    </citation>
    <scope>NUCLEOTIDE SEQUENCE [LARGE SCALE GENOMIC DNA]</scope>
    <source>
        <strain evidence="8">cv. Red5</strain>
        <tissue evidence="7">Young leaf</tissue>
    </source>
</reference>
<dbReference type="InterPro" id="IPR033556">
    <property type="entry name" value="PLA"/>
</dbReference>
<dbReference type="InParanoid" id="A0A2R6Q6Z3"/>
<reference evidence="8" key="2">
    <citation type="journal article" date="2018" name="BMC Genomics">
        <title>A manually annotated Actinidia chinensis var. chinensis (kiwifruit) genome highlights the challenges associated with draft genomes and gene prediction in plants.</title>
        <authorList>
            <person name="Pilkington S.M."/>
            <person name="Crowhurst R."/>
            <person name="Hilario E."/>
            <person name="Nardozza S."/>
            <person name="Fraser L."/>
            <person name="Peng Y."/>
            <person name="Gunaseelan K."/>
            <person name="Simpson R."/>
            <person name="Tahir J."/>
            <person name="Deroles S.C."/>
            <person name="Templeton K."/>
            <person name="Luo Z."/>
            <person name="Davy M."/>
            <person name="Cheng C."/>
            <person name="McNeilage M."/>
            <person name="Scaglione D."/>
            <person name="Liu Y."/>
            <person name="Zhang Q."/>
            <person name="Datson P."/>
            <person name="De Silva N."/>
            <person name="Gardiner S.E."/>
            <person name="Bassett H."/>
            <person name="Chagne D."/>
            <person name="McCallum J."/>
            <person name="Dzierzon H."/>
            <person name="Deng C."/>
            <person name="Wang Y.Y."/>
            <person name="Barron L."/>
            <person name="Manako K."/>
            <person name="Bowen J."/>
            <person name="Foster T.M."/>
            <person name="Erridge Z.A."/>
            <person name="Tiffin H."/>
            <person name="Waite C.N."/>
            <person name="Davies K.M."/>
            <person name="Grierson E.P."/>
            <person name="Laing W.A."/>
            <person name="Kirk R."/>
            <person name="Chen X."/>
            <person name="Wood M."/>
            <person name="Montefiori M."/>
            <person name="Brummell D.A."/>
            <person name="Schwinn K.E."/>
            <person name="Catanach A."/>
            <person name="Fullerton C."/>
            <person name="Li D."/>
            <person name="Meiyalaghan S."/>
            <person name="Nieuwenhuizen N."/>
            <person name="Read N."/>
            <person name="Prakash R."/>
            <person name="Hunter D."/>
            <person name="Zhang H."/>
            <person name="McKenzie M."/>
            <person name="Knabel M."/>
            <person name="Harris A."/>
            <person name="Allan A.C."/>
            <person name="Gleave A."/>
            <person name="Chen A."/>
            <person name="Janssen B.J."/>
            <person name="Plunkett B."/>
            <person name="Ampomah-Dwamena C."/>
            <person name="Voogd C."/>
            <person name="Leif D."/>
            <person name="Lafferty D."/>
            <person name="Souleyre E.J.F."/>
            <person name="Varkonyi-Gasic E."/>
            <person name="Gambi F."/>
            <person name="Hanley J."/>
            <person name="Yao J.L."/>
            <person name="Cheung J."/>
            <person name="David K.M."/>
            <person name="Warren B."/>
            <person name="Marsh K."/>
            <person name="Snowden K.C."/>
            <person name="Lin-Wang K."/>
            <person name="Brian L."/>
            <person name="Martinez-Sanchez M."/>
            <person name="Wang M."/>
            <person name="Ileperuma N."/>
            <person name="Macnee N."/>
            <person name="Campin R."/>
            <person name="McAtee P."/>
            <person name="Drummond R.S.M."/>
            <person name="Espley R.V."/>
            <person name="Ireland H.S."/>
            <person name="Wu R."/>
            <person name="Atkinson R.G."/>
            <person name="Karunairetnam S."/>
            <person name="Bulley S."/>
            <person name="Chunkath S."/>
            <person name="Hanley Z."/>
            <person name="Storey R."/>
            <person name="Thrimawithana A.H."/>
            <person name="Thomson S."/>
            <person name="David C."/>
            <person name="Testolin R."/>
            <person name="Huang H."/>
            <person name="Hellens R.P."/>
            <person name="Schaffer R.J."/>
        </authorList>
    </citation>
    <scope>NUCLEOTIDE SEQUENCE [LARGE SCALE GENOMIC DNA]</scope>
    <source>
        <strain evidence="8">cv. Red5</strain>
    </source>
</reference>
<proteinExistence type="inferred from homology"/>
<name>A0A2R6Q6Z3_ACTCC</name>
<dbReference type="FunFam" id="3.40.50.1820:FF:000065">
    <property type="entry name" value="Phospholipase A1-II 3"/>
    <property type="match status" value="1"/>
</dbReference>
<dbReference type="Proteomes" id="UP000241394">
    <property type="component" value="Chromosome LG19"/>
</dbReference>
<evidence type="ECO:0000259" key="6">
    <source>
        <dbReference type="Pfam" id="PF01764"/>
    </source>
</evidence>
<dbReference type="CDD" id="cd00519">
    <property type="entry name" value="Lipase_3"/>
    <property type="match status" value="1"/>
</dbReference>
<dbReference type="Pfam" id="PF01764">
    <property type="entry name" value="Lipase_3"/>
    <property type="match status" value="1"/>
</dbReference>
<keyword evidence="3 5" id="KW-0442">Lipid degradation</keyword>
<dbReference type="PANTHER" id="PTHR31828:SF1">
    <property type="entry name" value="PHOSPHOLIPASE A1-IIGAMMA"/>
    <property type="match status" value="1"/>
</dbReference>
<dbReference type="SUPFAM" id="SSF53474">
    <property type="entry name" value="alpha/beta-Hydrolases"/>
    <property type="match status" value="1"/>
</dbReference>
<dbReference type="InterPro" id="IPR029058">
    <property type="entry name" value="AB_hydrolase_fold"/>
</dbReference>
<dbReference type="GO" id="GO:0005737">
    <property type="term" value="C:cytoplasm"/>
    <property type="evidence" value="ECO:0007669"/>
    <property type="project" value="UniProtKB-ARBA"/>
</dbReference>
<dbReference type="OMA" id="WKLLDHE"/>
<feature type="domain" description="Fungal lipase-type" evidence="6">
    <location>
        <begin position="163"/>
        <end position="321"/>
    </location>
</feature>
<dbReference type="Gramene" id="PSS03023">
    <property type="protein sequence ID" value="PSS03023"/>
    <property type="gene ID" value="CEY00_Acc21406"/>
</dbReference>
<evidence type="ECO:0000256" key="1">
    <source>
        <dbReference type="ARBA" id="ARBA00010701"/>
    </source>
</evidence>
<gene>
    <name evidence="7" type="ORF">CEY00_Acc21406</name>
</gene>
<dbReference type="FunCoup" id="A0A2R6Q6Z3">
    <property type="interactions" value="81"/>
</dbReference>
<dbReference type="EC" id="3.1.1.-" evidence="5"/>
<organism evidence="7 8">
    <name type="scientific">Actinidia chinensis var. chinensis</name>
    <name type="common">Chinese soft-hair kiwi</name>
    <dbReference type="NCBI Taxonomy" id="1590841"/>
    <lineage>
        <taxon>Eukaryota</taxon>
        <taxon>Viridiplantae</taxon>
        <taxon>Streptophyta</taxon>
        <taxon>Embryophyta</taxon>
        <taxon>Tracheophyta</taxon>
        <taxon>Spermatophyta</taxon>
        <taxon>Magnoliopsida</taxon>
        <taxon>eudicotyledons</taxon>
        <taxon>Gunneridae</taxon>
        <taxon>Pentapetalae</taxon>
        <taxon>asterids</taxon>
        <taxon>Ericales</taxon>
        <taxon>Actinidiaceae</taxon>
        <taxon>Actinidia</taxon>
    </lineage>
</organism>
<dbReference type="GO" id="GO:0016042">
    <property type="term" value="P:lipid catabolic process"/>
    <property type="evidence" value="ECO:0007669"/>
    <property type="project" value="UniProtKB-UniRule"/>
</dbReference>
<comment type="caution">
    <text evidence="7">The sequence shown here is derived from an EMBL/GenBank/DDBJ whole genome shotgun (WGS) entry which is preliminary data.</text>
</comment>
<dbReference type="GO" id="GO:0008970">
    <property type="term" value="F:phospholipase A1 activity"/>
    <property type="evidence" value="ECO:0007669"/>
    <property type="project" value="UniProtKB-UniRule"/>
</dbReference>
<evidence type="ECO:0000313" key="7">
    <source>
        <dbReference type="EMBL" id="PSS03023.1"/>
    </source>
</evidence>
<dbReference type="STRING" id="1590841.A0A2R6Q6Z3"/>
<keyword evidence="8" id="KW-1185">Reference proteome</keyword>
<comment type="similarity">
    <text evidence="1 5">Belongs to the AB hydrolase superfamily. Lipase family.</text>
</comment>
<dbReference type="EMBL" id="NKQK01000019">
    <property type="protein sequence ID" value="PSS03023.1"/>
    <property type="molecule type" value="Genomic_DNA"/>
</dbReference>
<evidence type="ECO:0000256" key="5">
    <source>
        <dbReference type="RuleBase" id="RU367093"/>
    </source>
</evidence>
<accession>A0A2R6Q6Z3</accession>
<evidence type="ECO:0000256" key="2">
    <source>
        <dbReference type="ARBA" id="ARBA00022801"/>
    </source>
</evidence>
<protein>
    <recommendedName>
        <fullName evidence="5">Phospholipase A1</fullName>
        <ecNumber evidence="5">3.1.1.-</ecNumber>
    </recommendedName>
</protein>